<feature type="region of interest" description="Disordered" evidence="8">
    <location>
        <begin position="1"/>
        <end position="24"/>
    </location>
</feature>
<dbReference type="RefSeq" id="XP_055876034.1">
    <property type="nucleotide sequence ID" value="XM_056020059.1"/>
</dbReference>
<protein>
    <submittedName>
        <fullName evidence="12 13">E3 ubiquitin-protein ligase MARCHF1-like isoform X1</fullName>
    </submittedName>
</protein>
<dbReference type="RefSeq" id="XP_055876037.1">
    <property type="nucleotide sequence ID" value="XM_056020062.1"/>
</dbReference>
<dbReference type="PROSITE" id="PS51292">
    <property type="entry name" value="ZF_RING_CH"/>
    <property type="match status" value="1"/>
</dbReference>
<evidence type="ECO:0000313" key="16">
    <source>
        <dbReference type="RefSeq" id="XP_055876038.1"/>
    </source>
</evidence>
<keyword evidence="9" id="KW-0472">Membrane</keyword>
<evidence type="ECO:0000256" key="1">
    <source>
        <dbReference type="ARBA" id="ARBA00004127"/>
    </source>
</evidence>
<dbReference type="GO" id="GO:0002376">
    <property type="term" value="P:immune system process"/>
    <property type="evidence" value="ECO:0007669"/>
    <property type="project" value="UniProtKB-KW"/>
</dbReference>
<evidence type="ECO:0000313" key="15">
    <source>
        <dbReference type="RefSeq" id="XP_055876037.1"/>
    </source>
</evidence>
<dbReference type="RefSeq" id="XP_055876036.1">
    <property type="nucleotide sequence ID" value="XM_056020061.1"/>
</dbReference>
<keyword evidence="9" id="KW-0812">Transmembrane</keyword>
<feature type="transmembrane region" description="Helical" evidence="9">
    <location>
        <begin position="355"/>
        <end position="377"/>
    </location>
</feature>
<feature type="compositionally biased region" description="Polar residues" evidence="8">
    <location>
        <begin position="1"/>
        <end position="12"/>
    </location>
</feature>
<evidence type="ECO:0000256" key="7">
    <source>
        <dbReference type="ARBA" id="ARBA00022859"/>
    </source>
</evidence>
<dbReference type="InterPro" id="IPR011016">
    <property type="entry name" value="Znf_RING-CH"/>
</dbReference>
<evidence type="ECO:0000256" key="6">
    <source>
        <dbReference type="ARBA" id="ARBA00022833"/>
    </source>
</evidence>
<evidence type="ECO:0000256" key="9">
    <source>
        <dbReference type="SAM" id="Phobius"/>
    </source>
</evidence>
<keyword evidence="9" id="KW-1133">Transmembrane helix</keyword>
<dbReference type="SMART" id="SM00744">
    <property type="entry name" value="RINGv"/>
    <property type="match status" value="1"/>
</dbReference>
<dbReference type="PANTHER" id="PTHR45981">
    <property type="entry name" value="LD02310P"/>
    <property type="match status" value="1"/>
</dbReference>
<dbReference type="Gene3D" id="3.30.40.10">
    <property type="entry name" value="Zinc/RING finger domain, C3HC4 (zinc finger)"/>
    <property type="match status" value="1"/>
</dbReference>
<proteinExistence type="predicted"/>
<feature type="transmembrane region" description="Helical" evidence="9">
    <location>
        <begin position="313"/>
        <end position="335"/>
    </location>
</feature>
<dbReference type="Proteomes" id="UP001165740">
    <property type="component" value="Chromosome 2"/>
</dbReference>
<evidence type="ECO:0000313" key="13">
    <source>
        <dbReference type="RefSeq" id="XP_055876035.1"/>
    </source>
</evidence>
<sequence length="431" mass="48202">MKESTGADSNKSNQEESRHGDSLTIDVGLNELPCTEEVVTLTNPKDVIFSGKDLGYECDADPALESHVQGEVKAAWVSVEEEEQHYVDKSGLHLQQPHQHVVFMTSWRDRCASEESTRVYTLSDYPPEPCNHCPELTTTELPLEDPLTLSTGVNSLALVIPEPCPQELSDTTVPVPETIFTVPLEKTSDEHCDDSCLVEMRILQKSELPSVTALTDGPNLAKRCDSTLSSVSDKLDICRICHCEGEDNNKLISPCLCSGSLKFIHLACLQKWIKSSDKKSCELCNFEYVMTTKTKPFKQWEKLTMTPAERRKIICSVTFHIIAITCVIWSLYVLIDRSTEEVHSGALDWPFWTKLIVVAIGFTGGLVFMYVQCKMYIQLCLRWRQFNKIITVENTPEDPELRAEAAAKIKAKAGEKTGVVNPVALQEVDSL</sequence>
<evidence type="ECO:0000313" key="12">
    <source>
        <dbReference type="RefSeq" id="XP_055876034.1"/>
    </source>
</evidence>
<dbReference type="SUPFAM" id="SSF57850">
    <property type="entry name" value="RING/U-box"/>
    <property type="match status" value="1"/>
</dbReference>
<keyword evidence="11" id="KW-1185">Reference proteome</keyword>
<gene>
    <name evidence="12 13 14 15 16" type="primary">LOC106052916</name>
</gene>
<accession>A0A9W2ZLT5</accession>
<feature type="domain" description="RING-CH-type" evidence="10">
    <location>
        <begin position="230"/>
        <end position="291"/>
    </location>
</feature>
<dbReference type="OrthoDB" id="264354at2759"/>
<evidence type="ECO:0000259" key="10">
    <source>
        <dbReference type="PROSITE" id="PS51292"/>
    </source>
</evidence>
<dbReference type="InterPro" id="IPR013083">
    <property type="entry name" value="Znf_RING/FYVE/PHD"/>
</dbReference>
<comment type="subcellular location">
    <subcellularLocation>
        <location evidence="1">Endomembrane system</location>
        <topology evidence="1">Multi-pass membrane protein</topology>
    </subcellularLocation>
    <subcellularLocation>
        <location evidence="2">Endosome</location>
    </subcellularLocation>
    <subcellularLocation>
        <location evidence="3">Lysosome membrane</location>
    </subcellularLocation>
</comment>
<evidence type="ECO:0000313" key="11">
    <source>
        <dbReference type="Proteomes" id="UP001165740"/>
    </source>
</evidence>
<dbReference type="RefSeq" id="XP_055876035.1">
    <property type="nucleotide sequence ID" value="XM_056020060.1"/>
</dbReference>
<keyword evidence="5" id="KW-0863">Zinc-finger</keyword>
<evidence type="ECO:0000256" key="5">
    <source>
        <dbReference type="ARBA" id="ARBA00022771"/>
    </source>
</evidence>
<keyword evidence="4" id="KW-0479">Metal-binding</keyword>
<name>A0A9W2ZLT5_BIOGL</name>
<dbReference type="RefSeq" id="XP_055876038.1">
    <property type="nucleotide sequence ID" value="XM_056020063.1"/>
</dbReference>
<reference evidence="12 13" key="1">
    <citation type="submission" date="2025-04" db="UniProtKB">
        <authorList>
            <consortium name="RefSeq"/>
        </authorList>
    </citation>
    <scope>IDENTIFICATION</scope>
</reference>
<organism evidence="11 15">
    <name type="scientific">Biomphalaria glabrata</name>
    <name type="common">Bloodfluke planorb</name>
    <name type="synonym">Freshwater snail</name>
    <dbReference type="NCBI Taxonomy" id="6526"/>
    <lineage>
        <taxon>Eukaryota</taxon>
        <taxon>Metazoa</taxon>
        <taxon>Spiralia</taxon>
        <taxon>Lophotrochozoa</taxon>
        <taxon>Mollusca</taxon>
        <taxon>Gastropoda</taxon>
        <taxon>Heterobranchia</taxon>
        <taxon>Euthyneura</taxon>
        <taxon>Panpulmonata</taxon>
        <taxon>Hygrophila</taxon>
        <taxon>Lymnaeoidea</taxon>
        <taxon>Planorbidae</taxon>
        <taxon>Biomphalaria</taxon>
    </lineage>
</organism>
<dbReference type="AlphaFoldDB" id="A0A9W2ZLT5"/>
<evidence type="ECO:0000256" key="4">
    <source>
        <dbReference type="ARBA" id="ARBA00022723"/>
    </source>
</evidence>
<dbReference type="GO" id="GO:0005768">
    <property type="term" value="C:endosome"/>
    <property type="evidence" value="ECO:0007669"/>
    <property type="project" value="UniProtKB-SubCell"/>
</dbReference>
<dbReference type="GO" id="GO:0008270">
    <property type="term" value="F:zinc ion binding"/>
    <property type="evidence" value="ECO:0007669"/>
    <property type="project" value="UniProtKB-KW"/>
</dbReference>
<dbReference type="GO" id="GO:0005765">
    <property type="term" value="C:lysosomal membrane"/>
    <property type="evidence" value="ECO:0007669"/>
    <property type="project" value="UniProtKB-SubCell"/>
</dbReference>
<evidence type="ECO:0000256" key="3">
    <source>
        <dbReference type="ARBA" id="ARBA00004656"/>
    </source>
</evidence>
<keyword evidence="7" id="KW-0391">Immunity</keyword>
<keyword evidence="6" id="KW-0862">Zinc</keyword>
<evidence type="ECO:0000313" key="14">
    <source>
        <dbReference type="RefSeq" id="XP_055876036.1"/>
    </source>
</evidence>
<evidence type="ECO:0000256" key="8">
    <source>
        <dbReference type="SAM" id="MobiDB-lite"/>
    </source>
</evidence>
<dbReference type="GeneID" id="106052916"/>
<dbReference type="Pfam" id="PF12906">
    <property type="entry name" value="RINGv"/>
    <property type="match status" value="1"/>
</dbReference>
<evidence type="ECO:0000256" key="2">
    <source>
        <dbReference type="ARBA" id="ARBA00004177"/>
    </source>
</evidence>